<name>A0A024FWT6_9STRA</name>
<feature type="signal peptide" evidence="1">
    <location>
        <begin position="1"/>
        <end position="19"/>
    </location>
</feature>
<accession>A0A024FWT6</accession>
<proteinExistence type="predicted"/>
<evidence type="ECO:0000313" key="3">
    <source>
        <dbReference type="Proteomes" id="UP000053237"/>
    </source>
</evidence>
<sequence>MLAAKKLVWLFLVSQYSDAFRIPLWIDTLIDNASRMNVMVPRIETTSSDSEKATPPKITENEAKRVIAHLVDSVPEKIKWELFGEELIMGVLDDETNLAVTITWNDEI</sequence>
<dbReference type="AlphaFoldDB" id="A0A024FWT6"/>
<evidence type="ECO:0000313" key="2">
    <source>
        <dbReference type="EMBL" id="CCI11119.1"/>
    </source>
</evidence>
<protein>
    <submittedName>
        <fullName evidence="2">Uncharacterized protein</fullName>
    </submittedName>
</protein>
<dbReference type="Proteomes" id="UP000053237">
    <property type="component" value="Unassembled WGS sequence"/>
</dbReference>
<keyword evidence="3" id="KW-1185">Reference proteome</keyword>
<dbReference type="InParanoid" id="A0A024FWT6"/>
<organism evidence="2 3">
    <name type="scientific">Albugo candida</name>
    <dbReference type="NCBI Taxonomy" id="65357"/>
    <lineage>
        <taxon>Eukaryota</taxon>
        <taxon>Sar</taxon>
        <taxon>Stramenopiles</taxon>
        <taxon>Oomycota</taxon>
        <taxon>Peronosporomycetes</taxon>
        <taxon>Albuginales</taxon>
        <taxon>Albuginaceae</taxon>
        <taxon>Albugo</taxon>
    </lineage>
</organism>
<keyword evidence="1" id="KW-0732">Signal</keyword>
<comment type="caution">
    <text evidence="2">The sequence shown here is derived from an EMBL/GenBank/DDBJ whole genome shotgun (WGS) entry which is preliminary data.</text>
</comment>
<evidence type="ECO:0000256" key="1">
    <source>
        <dbReference type="SAM" id="SignalP"/>
    </source>
</evidence>
<feature type="chain" id="PRO_5001529128" evidence="1">
    <location>
        <begin position="20"/>
        <end position="108"/>
    </location>
</feature>
<gene>
    <name evidence="2" type="ORF">BN9_124100</name>
</gene>
<reference evidence="2 3" key="1">
    <citation type="submission" date="2012-05" db="EMBL/GenBank/DDBJ databases">
        <title>Recombination and specialization in a pathogen metapopulation.</title>
        <authorList>
            <person name="Gardiner A."/>
            <person name="Kemen E."/>
            <person name="Schultz-Larsen T."/>
            <person name="MacLean D."/>
            <person name="Van Oosterhout C."/>
            <person name="Jones J.D.G."/>
        </authorList>
    </citation>
    <scope>NUCLEOTIDE SEQUENCE [LARGE SCALE GENOMIC DNA]</scope>
    <source>
        <strain evidence="2 3">Ac Nc2</strain>
    </source>
</reference>
<dbReference type="EMBL" id="CAIX01000554">
    <property type="protein sequence ID" value="CCI11119.1"/>
    <property type="molecule type" value="Genomic_DNA"/>
</dbReference>